<dbReference type="Pfam" id="PF13450">
    <property type="entry name" value="NAD_binding_8"/>
    <property type="match status" value="1"/>
</dbReference>
<gene>
    <name evidence="1" type="ORF">GCL60_14725</name>
</gene>
<dbReference type="AlphaFoldDB" id="A0A6N6VVI0"/>
<dbReference type="InterPro" id="IPR036188">
    <property type="entry name" value="FAD/NAD-bd_sf"/>
</dbReference>
<organism evidence="1 2">
    <name type="scientific">Silvanigrella paludirubra</name>
    <dbReference type="NCBI Taxonomy" id="2499159"/>
    <lineage>
        <taxon>Bacteria</taxon>
        <taxon>Pseudomonadati</taxon>
        <taxon>Bdellovibrionota</taxon>
        <taxon>Oligoflexia</taxon>
        <taxon>Silvanigrellales</taxon>
        <taxon>Silvanigrellaceae</taxon>
        <taxon>Silvanigrella</taxon>
    </lineage>
</organism>
<comment type="caution">
    <text evidence="1">The sequence shown here is derived from an EMBL/GenBank/DDBJ whole genome shotgun (WGS) entry which is preliminary data.</text>
</comment>
<dbReference type="EMBL" id="WFLM01000005">
    <property type="protein sequence ID" value="KAB8037081.1"/>
    <property type="molecule type" value="Genomic_DNA"/>
</dbReference>
<evidence type="ECO:0000313" key="1">
    <source>
        <dbReference type="EMBL" id="KAB8037081.1"/>
    </source>
</evidence>
<accession>A0A6N6VVI0</accession>
<dbReference type="Gene3D" id="3.50.50.60">
    <property type="entry name" value="FAD/NAD(P)-binding domain"/>
    <property type="match status" value="1"/>
</dbReference>
<reference evidence="1 2" key="1">
    <citation type="submission" date="2019-10" db="EMBL/GenBank/DDBJ databases">
        <title>New species of Slilvanegrellaceae.</title>
        <authorList>
            <person name="Pitt A."/>
            <person name="Hahn M.W."/>
        </authorList>
    </citation>
    <scope>NUCLEOTIDE SEQUENCE [LARGE SCALE GENOMIC DNA]</scope>
    <source>
        <strain evidence="1 2">SP-Ram-0.45-NSY-1</strain>
    </source>
</reference>
<proteinExistence type="predicted"/>
<sequence length="625" mass="69837">MSITRRDFLNGVSIGVVAGLSPIDILNAAENSTYYPPSLTGLRGNHPGSFENAHKLGRDGFKYSIQDLATEEKYDLVVVGAGISGLAAARFYQLKFGLKSKILILDNHDDFGGHAKRNEFNINGKLILSYGGTESLQSPKSLYSKVALSLLKDISIDIDELGRCFNKNFYPKMGLSRGVFFDKETFGQDKMVSGDPGRAVADDIDPNDLNGKKYKDFINEFPLSNSDKESLISLHEKRINYLPGKSVKECIEYLSKTSYKNYLIKNVKLSEKAIHYFQSRSNDFFANGIEGISALDARTLGLPGLDGLSLPPLAGPGKAEFEDPYIYHFPDGNASIARLLVRKMIPAVAPGISMKDIVLSKFDYSKLDIPNNLVKIRLNSTVVNVTDPYSNVNIGYLDKKGKLHKVQAKHTVMAGYNMMIPHILSDMSQEQKKSLSANVKACIVYSKVIIKNWNSFYKLGVHEIYVPKMPYSRVKLDYPVNIGNYKHSQNPNEPICVHLVHVPTVIDPNLDARSKSRIGRYKLLSTPFSELEKDIRNQLQRMFGAAGFNHKKDILGITINRWSHGYSYTFNSLYDNLNESNKIIEIARAPVGNITIANSDSSWIPFTHTAIDMAYRAVDEFSKKV</sequence>
<name>A0A6N6VVI0_9BACT</name>
<evidence type="ECO:0000313" key="2">
    <source>
        <dbReference type="Proteomes" id="UP000437748"/>
    </source>
</evidence>
<keyword evidence="2" id="KW-1185">Reference proteome</keyword>
<dbReference type="RefSeq" id="WP_153421498.1">
    <property type="nucleotide sequence ID" value="NZ_WFLM01000005.1"/>
</dbReference>
<dbReference type="Proteomes" id="UP000437748">
    <property type="component" value="Unassembled WGS sequence"/>
</dbReference>
<dbReference type="OrthoDB" id="9774675at2"/>
<protein>
    <submittedName>
        <fullName evidence="1">NAD(P)-binding protein</fullName>
    </submittedName>
</protein>
<dbReference type="SUPFAM" id="SSF51905">
    <property type="entry name" value="FAD/NAD(P)-binding domain"/>
    <property type="match status" value="1"/>
</dbReference>